<dbReference type="PANTHER" id="PTHR30304">
    <property type="entry name" value="D-TAGATOSE-1,6-BISPHOSPHATE ALDOLASE"/>
    <property type="match status" value="1"/>
</dbReference>
<evidence type="ECO:0000256" key="1">
    <source>
        <dbReference type="PIRSR" id="PIRSR001359-1"/>
    </source>
</evidence>
<evidence type="ECO:0000256" key="2">
    <source>
        <dbReference type="PIRSR" id="PIRSR001359-3"/>
    </source>
</evidence>
<dbReference type="NCBIfam" id="TIGR00167">
    <property type="entry name" value="cbbA"/>
    <property type="match status" value="1"/>
</dbReference>
<dbReference type="PIRSF" id="PIRSF001359">
    <property type="entry name" value="F_bP_aldolase_II"/>
    <property type="match status" value="1"/>
</dbReference>
<feature type="binding site" evidence="2">
    <location>
        <position position="133"/>
    </location>
    <ligand>
        <name>Zn(2+)</name>
        <dbReference type="ChEBI" id="CHEBI:29105"/>
        <label>2</label>
    </ligand>
</feature>
<dbReference type="SUPFAM" id="SSF51569">
    <property type="entry name" value="Aldolase"/>
    <property type="match status" value="1"/>
</dbReference>
<keyword evidence="2" id="KW-0862">Zinc</keyword>
<feature type="binding site" evidence="2">
    <location>
        <position position="211"/>
    </location>
    <ligand>
        <name>Zn(2+)</name>
        <dbReference type="ChEBI" id="CHEBI:29105"/>
        <label>1</label>
        <note>catalytic</note>
    </ligand>
</feature>
<comment type="cofactor">
    <cofactor evidence="2">
        <name>Zn(2+)</name>
        <dbReference type="ChEBI" id="CHEBI:29105"/>
    </cofactor>
    <text evidence="2">Binds 2 Zn(2+) ions per subunit. One is catalytic and the other provides a structural contribution.</text>
</comment>
<dbReference type="Pfam" id="PF01116">
    <property type="entry name" value="F_bP_aldolase"/>
    <property type="match status" value="1"/>
</dbReference>
<dbReference type="EMBL" id="PFXF01000010">
    <property type="protein sequence ID" value="PJA33079.1"/>
    <property type="molecule type" value="Genomic_DNA"/>
</dbReference>
<dbReference type="InterPro" id="IPR013785">
    <property type="entry name" value="Aldolase_TIM"/>
</dbReference>
<dbReference type="GO" id="GO:0016832">
    <property type="term" value="F:aldehyde-lyase activity"/>
    <property type="evidence" value="ECO:0007669"/>
    <property type="project" value="InterPro"/>
</dbReference>
<keyword evidence="2" id="KW-0479">Metal-binding</keyword>
<comment type="caution">
    <text evidence="3">The sequence shown here is derived from an EMBL/GenBank/DDBJ whole genome shotgun (WGS) entry which is preliminary data.</text>
</comment>
<dbReference type="InterPro" id="IPR050246">
    <property type="entry name" value="Class_II_FBP_aldolase"/>
</dbReference>
<dbReference type="CDD" id="cd00947">
    <property type="entry name" value="TBP_aldolase_IIB"/>
    <property type="match status" value="1"/>
</dbReference>
<dbReference type="Gene3D" id="3.20.20.70">
    <property type="entry name" value="Aldolase class I"/>
    <property type="match status" value="1"/>
</dbReference>
<reference evidence="4" key="1">
    <citation type="submission" date="2017-09" db="EMBL/GenBank/DDBJ databases">
        <title>Depth-based differentiation of microbial function through sediment-hosted aquifers and enrichment of novel symbionts in the deep terrestrial subsurface.</title>
        <authorList>
            <person name="Probst A.J."/>
            <person name="Ladd B."/>
            <person name="Jarett J.K."/>
            <person name="Geller-Mcgrath D.E."/>
            <person name="Sieber C.M.K."/>
            <person name="Emerson J.B."/>
            <person name="Anantharaman K."/>
            <person name="Thomas B.C."/>
            <person name="Malmstrom R."/>
            <person name="Stieglmeier M."/>
            <person name="Klingl A."/>
            <person name="Woyke T."/>
            <person name="Ryan C.M."/>
            <person name="Banfield J.F."/>
        </authorList>
    </citation>
    <scope>NUCLEOTIDE SEQUENCE [LARGE SCALE GENOMIC DNA]</scope>
</reference>
<dbReference type="Proteomes" id="UP000230758">
    <property type="component" value="Unassembled WGS sequence"/>
</dbReference>
<sequence length="282" mass="30770">MKSLREVLDWAEEKKVAIGHFNVSDSLGFKAVVETAKDLDVPVIVGVSEKERDFIGLEEVVALVKTARENNLNVFINADHTYSLERAMAAIDAGVDSIVVDGADKTFAENIALTKEVVSYARSKNTEIIVEGEIGFIGKSSKVIENLPDGVSLETQTNPEDAREFVKETGIDLLAPSVGNVHGIVKTGNPKLNIERIGEIHKAVGIPLVLHGGSGIADEDFRKAIKAGIRLIHINTEIRVAYKEGIEEGLKSSEIAPYQFLAKGVEEMKKVIRERLKLFNGL</sequence>
<name>A0A2M7WSV8_9BACT</name>
<dbReference type="GO" id="GO:0005975">
    <property type="term" value="P:carbohydrate metabolic process"/>
    <property type="evidence" value="ECO:0007669"/>
    <property type="project" value="InterPro"/>
</dbReference>
<evidence type="ECO:0000313" key="3">
    <source>
        <dbReference type="EMBL" id="PJA33079.1"/>
    </source>
</evidence>
<feature type="binding site" evidence="2">
    <location>
        <position position="101"/>
    </location>
    <ligand>
        <name>Zn(2+)</name>
        <dbReference type="ChEBI" id="CHEBI:29105"/>
        <label>2</label>
    </ligand>
</feature>
<dbReference type="AlphaFoldDB" id="A0A2M7WSV8"/>
<evidence type="ECO:0000313" key="4">
    <source>
        <dbReference type="Proteomes" id="UP000230758"/>
    </source>
</evidence>
<dbReference type="GO" id="GO:0008270">
    <property type="term" value="F:zinc ion binding"/>
    <property type="evidence" value="ECO:0007669"/>
    <property type="project" value="InterPro"/>
</dbReference>
<feature type="binding site" evidence="2">
    <location>
        <position position="80"/>
    </location>
    <ligand>
        <name>Zn(2+)</name>
        <dbReference type="ChEBI" id="CHEBI:29105"/>
        <label>1</label>
        <note>catalytic</note>
    </ligand>
</feature>
<feature type="active site" description="Proton donor" evidence="1">
    <location>
        <position position="79"/>
    </location>
</feature>
<gene>
    <name evidence="3" type="ORF">CO185_00580</name>
</gene>
<dbReference type="PANTHER" id="PTHR30304:SF0">
    <property type="entry name" value="D-TAGATOSE-1,6-BISPHOSPHATE ALDOLASE SUBUNIT GATY-RELATED"/>
    <property type="match status" value="1"/>
</dbReference>
<feature type="binding site" evidence="2">
    <location>
        <position position="182"/>
    </location>
    <ligand>
        <name>Zn(2+)</name>
        <dbReference type="ChEBI" id="CHEBI:29105"/>
        <label>1</label>
        <note>catalytic</note>
    </ligand>
</feature>
<dbReference type="InterPro" id="IPR000771">
    <property type="entry name" value="FBA_II"/>
</dbReference>
<protein>
    <submittedName>
        <fullName evidence="3">Tagatose-bisphosphate aldolase</fullName>
    </submittedName>
</protein>
<accession>A0A2M7WSV8</accession>
<organism evidence="3 4">
    <name type="scientific">Candidatus Zambryskibacteria bacterium CG_4_9_14_3_um_filter_42_15</name>
    <dbReference type="NCBI Taxonomy" id="1975112"/>
    <lineage>
        <taxon>Bacteria</taxon>
        <taxon>Candidatus Zambryskiibacteriota</taxon>
    </lineage>
</organism>
<proteinExistence type="predicted"/>